<evidence type="ECO:0000313" key="11">
    <source>
        <dbReference type="EMBL" id="OLU42788.1"/>
    </source>
</evidence>
<dbReference type="InterPro" id="IPR036097">
    <property type="entry name" value="HisK_dim/P_sf"/>
</dbReference>
<feature type="transmembrane region" description="Helical" evidence="9">
    <location>
        <begin position="300"/>
        <end position="324"/>
    </location>
</feature>
<dbReference type="EC" id="2.7.13.3" evidence="3"/>
<comment type="catalytic activity">
    <reaction evidence="1">
        <text>ATP + protein L-histidine = ADP + protein N-phospho-L-histidine.</text>
        <dbReference type="EC" id="2.7.13.3"/>
    </reaction>
</comment>
<evidence type="ECO:0000256" key="7">
    <source>
        <dbReference type="ARBA" id="ARBA00023012"/>
    </source>
</evidence>
<dbReference type="RefSeq" id="WP_075817596.1">
    <property type="nucleotide sequence ID" value="NZ_CAOUMU010000033.1"/>
</dbReference>
<keyword evidence="9" id="KW-0472">Membrane</keyword>
<comment type="caution">
    <text evidence="11">The sequence shown here is derived from an EMBL/GenBank/DDBJ whole genome shotgun (WGS) entry which is preliminary data.</text>
</comment>
<proteinExistence type="predicted"/>
<evidence type="ECO:0000313" key="12">
    <source>
        <dbReference type="Proteomes" id="UP000186341"/>
    </source>
</evidence>
<keyword evidence="12" id="KW-1185">Reference proteome</keyword>
<dbReference type="GO" id="GO:0016036">
    <property type="term" value="P:cellular response to phosphate starvation"/>
    <property type="evidence" value="ECO:0007669"/>
    <property type="project" value="TreeGrafter"/>
</dbReference>
<evidence type="ECO:0000256" key="3">
    <source>
        <dbReference type="ARBA" id="ARBA00012438"/>
    </source>
</evidence>
<dbReference type="InterPro" id="IPR003594">
    <property type="entry name" value="HATPase_dom"/>
</dbReference>
<evidence type="ECO:0000256" key="9">
    <source>
        <dbReference type="SAM" id="Phobius"/>
    </source>
</evidence>
<dbReference type="InterPro" id="IPR036890">
    <property type="entry name" value="HATPase_C_sf"/>
</dbReference>
<dbReference type="InterPro" id="IPR005467">
    <property type="entry name" value="His_kinase_dom"/>
</dbReference>
<keyword evidence="7" id="KW-0902">Two-component regulatory system</keyword>
<dbReference type="GO" id="GO:0004721">
    <property type="term" value="F:phosphoprotein phosphatase activity"/>
    <property type="evidence" value="ECO:0007669"/>
    <property type="project" value="TreeGrafter"/>
</dbReference>
<dbReference type="SMART" id="SM00387">
    <property type="entry name" value="HATPase_c"/>
    <property type="match status" value="1"/>
</dbReference>
<dbReference type="PANTHER" id="PTHR45453:SF1">
    <property type="entry name" value="PHOSPHATE REGULON SENSOR PROTEIN PHOR"/>
    <property type="match status" value="1"/>
</dbReference>
<dbReference type="InterPro" id="IPR003661">
    <property type="entry name" value="HisK_dim/P_dom"/>
</dbReference>
<keyword evidence="9" id="KW-0812">Transmembrane</keyword>
<feature type="region of interest" description="Disordered" evidence="8">
    <location>
        <begin position="697"/>
        <end position="726"/>
    </location>
</feature>
<protein>
    <recommendedName>
        <fullName evidence="3">histidine kinase</fullName>
        <ecNumber evidence="3">2.7.13.3</ecNumber>
    </recommendedName>
</protein>
<dbReference type="PANTHER" id="PTHR45453">
    <property type="entry name" value="PHOSPHATE REGULON SENSOR PROTEIN PHOR"/>
    <property type="match status" value="1"/>
</dbReference>
<evidence type="ECO:0000256" key="2">
    <source>
        <dbReference type="ARBA" id="ARBA00004370"/>
    </source>
</evidence>
<dbReference type="EMBL" id="MPJW01000037">
    <property type="protein sequence ID" value="OLU42788.1"/>
    <property type="molecule type" value="Genomic_DNA"/>
</dbReference>
<name>A0A1U7NIX9_9FIRM</name>
<dbReference type="CDD" id="cd00082">
    <property type="entry name" value="HisKA"/>
    <property type="match status" value="1"/>
</dbReference>
<dbReference type="OrthoDB" id="9792991at2"/>
<dbReference type="SUPFAM" id="SSF55874">
    <property type="entry name" value="ATPase domain of HSP90 chaperone/DNA topoisomerase II/histidine kinase"/>
    <property type="match status" value="1"/>
</dbReference>
<dbReference type="Pfam" id="PF02518">
    <property type="entry name" value="HATPase_c"/>
    <property type="match status" value="1"/>
</dbReference>
<reference evidence="11 12" key="1">
    <citation type="submission" date="2016-11" db="EMBL/GenBank/DDBJ databases">
        <title>Description of two novel members of the family Erysipelotrichaceae: Ileibacterium lipovorans gen. nov., sp. nov. and Dubosiella newyorkensis, gen. nov., sp. nov.</title>
        <authorList>
            <person name="Cox L.M."/>
            <person name="Sohn J."/>
            <person name="Tyrrell K.L."/>
            <person name="Citron D.M."/>
            <person name="Lawson P.A."/>
            <person name="Patel N.B."/>
            <person name="Iizumi T."/>
            <person name="Perez-Perez G.I."/>
            <person name="Goldstein E.J."/>
            <person name="Blaser M.J."/>
        </authorList>
    </citation>
    <scope>NUCLEOTIDE SEQUENCE [LARGE SCALE GENOMIC DNA]</scope>
    <source>
        <strain evidence="11 12">NYU-BL-A3</strain>
    </source>
</reference>
<dbReference type="InterPro" id="IPR050351">
    <property type="entry name" value="BphY/WalK/GraS-like"/>
</dbReference>
<dbReference type="Proteomes" id="UP000186341">
    <property type="component" value="Unassembled WGS sequence"/>
</dbReference>
<gene>
    <name evidence="11" type="ORF">BO222_01030</name>
</gene>
<dbReference type="GO" id="GO:0000155">
    <property type="term" value="F:phosphorelay sensor kinase activity"/>
    <property type="evidence" value="ECO:0007669"/>
    <property type="project" value="InterPro"/>
</dbReference>
<sequence>MNHKQEKYRFSFMLAMAITILVVAFFPQISKLTIYTQTQKKHLLQNISRNLEITAIEQARIVDPNYEWIRYVDDLSPEIQNALKENALSSQLNSGNSLTNDSNLIWEVSYKGKSFFHNYPENLNLDDIMLDITFSSDGNRAFVSSSTVLPSLALFNVQTRGIVNPNLVNSEVAGSNEFYYNVVLPKDFTIRFMVPEHLQANGGIIAQQASYLEEGRFVFFMGVSVFICMLIVLIANIKLEKKSWLFSRMIRIKALFVWIGLPLAIFLLTGTVYMVTTALVSGVLNEFFRSLGFSVLQSRISANLTGFVIWWVWLYCSSLGILYIKYIFRCGFRRYLLEDTLTASLLKKAEISLTEQSSKPLERWLLRKVISIYVIVILFVIISCFITYHLFGPVPVFLLFTAECIAIGVLIYRMLYLMRSDYESTLAAANELIAGNFSYIQPKSAGMYQSLYNSLVDVKNEFQKALRDGLHSQNMKTQLISNVSHDLKTPVTGIKSYAELIGMSDNIEDIHNYAHHLDNYTNRLSRLITDLFDVARASSGDIQLTTARIDLSALMEQVAMEWDEEFEKKEMKLILKLQPECMVVVDPDKTVRMIENLFSNIRKYGLSKTRIFVSTICESDEVILKIKNVSKTALDFSPEEITERFVRGDKSRHEPGAGLGLAIVKSFAEVQNGSFTIDIDGDIFTAILAFPKSEKEKSSENDLGSNDEAGNIQGQDQPGLSSKGTVGKAVDKILHTVKAAVKTEIQSKQELDSEESHTMDLP</sequence>
<evidence type="ECO:0000256" key="5">
    <source>
        <dbReference type="ARBA" id="ARBA00022679"/>
    </source>
</evidence>
<feature type="transmembrane region" description="Helical" evidence="9">
    <location>
        <begin position="217"/>
        <end position="235"/>
    </location>
</feature>
<dbReference type="Gene3D" id="1.10.287.130">
    <property type="match status" value="1"/>
</dbReference>
<dbReference type="SUPFAM" id="SSF47384">
    <property type="entry name" value="Homodimeric domain of signal transducing histidine kinase"/>
    <property type="match status" value="1"/>
</dbReference>
<feature type="transmembrane region" description="Helical" evidence="9">
    <location>
        <begin position="397"/>
        <end position="416"/>
    </location>
</feature>
<accession>A0A1U7NIX9</accession>
<evidence type="ECO:0000259" key="10">
    <source>
        <dbReference type="PROSITE" id="PS50109"/>
    </source>
</evidence>
<comment type="subcellular location">
    <subcellularLocation>
        <location evidence="2">Membrane</location>
    </subcellularLocation>
</comment>
<dbReference type="AlphaFoldDB" id="A0A1U7NIX9"/>
<dbReference type="GO" id="GO:0005886">
    <property type="term" value="C:plasma membrane"/>
    <property type="evidence" value="ECO:0007669"/>
    <property type="project" value="TreeGrafter"/>
</dbReference>
<dbReference type="Gene3D" id="3.30.565.10">
    <property type="entry name" value="Histidine kinase-like ATPase, C-terminal domain"/>
    <property type="match status" value="1"/>
</dbReference>
<evidence type="ECO:0000256" key="1">
    <source>
        <dbReference type="ARBA" id="ARBA00000085"/>
    </source>
</evidence>
<dbReference type="PROSITE" id="PS50109">
    <property type="entry name" value="HIS_KIN"/>
    <property type="match status" value="1"/>
</dbReference>
<keyword evidence="5" id="KW-0808">Transferase</keyword>
<dbReference type="SMART" id="SM00388">
    <property type="entry name" value="HisKA"/>
    <property type="match status" value="1"/>
</dbReference>
<evidence type="ECO:0000256" key="8">
    <source>
        <dbReference type="SAM" id="MobiDB-lite"/>
    </source>
</evidence>
<keyword evidence="4" id="KW-0597">Phosphoprotein</keyword>
<feature type="domain" description="Histidine kinase" evidence="10">
    <location>
        <begin position="482"/>
        <end position="694"/>
    </location>
</feature>
<feature type="transmembrane region" description="Helical" evidence="9">
    <location>
        <begin position="12"/>
        <end position="30"/>
    </location>
</feature>
<dbReference type="GeneID" id="82201830"/>
<organism evidence="11 12">
    <name type="scientific">Ileibacterium valens</name>
    <dbReference type="NCBI Taxonomy" id="1862668"/>
    <lineage>
        <taxon>Bacteria</taxon>
        <taxon>Bacillati</taxon>
        <taxon>Bacillota</taxon>
        <taxon>Erysipelotrichia</taxon>
        <taxon>Erysipelotrichales</taxon>
        <taxon>Erysipelotrichaceae</taxon>
        <taxon>Ileibacterium</taxon>
    </lineage>
</organism>
<dbReference type="Pfam" id="PF00512">
    <property type="entry name" value="HisKA"/>
    <property type="match status" value="1"/>
</dbReference>
<evidence type="ECO:0000256" key="4">
    <source>
        <dbReference type="ARBA" id="ARBA00022553"/>
    </source>
</evidence>
<feature type="transmembrane region" description="Helical" evidence="9">
    <location>
        <begin position="369"/>
        <end position="391"/>
    </location>
</feature>
<evidence type="ECO:0000256" key="6">
    <source>
        <dbReference type="ARBA" id="ARBA00022777"/>
    </source>
</evidence>
<feature type="transmembrane region" description="Helical" evidence="9">
    <location>
        <begin position="255"/>
        <end position="280"/>
    </location>
</feature>
<keyword evidence="9" id="KW-1133">Transmembrane helix</keyword>
<keyword evidence="6" id="KW-0418">Kinase</keyword>
<feature type="compositionally biased region" description="Polar residues" evidence="8">
    <location>
        <begin position="712"/>
        <end position="724"/>
    </location>
</feature>